<evidence type="ECO:0000313" key="5">
    <source>
        <dbReference type="Proteomes" id="UP000504623"/>
    </source>
</evidence>
<dbReference type="PANTHER" id="PTHR15427:SF35">
    <property type="entry name" value="PROTEIN HP-25 HOMOLOG 1"/>
    <property type="match status" value="1"/>
</dbReference>
<evidence type="ECO:0000259" key="4">
    <source>
        <dbReference type="PROSITE" id="PS50871"/>
    </source>
</evidence>
<feature type="chain" id="PRO_5038996089" evidence="3">
    <location>
        <begin position="28"/>
        <end position="208"/>
    </location>
</feature>
<dbReference type="InterPro" id="IPR050392">
    <property type="entry name" value="Collagen/C1q_domain"/>
</dbReference>
<dbReference type="GO" id="GO:0005576">
    <property type="term" value="C:extracellular region"/>
    <property type="evidence" value="ECO:0007669"/>
    <property type="project" value="UniProtKB-SubCell"/>
</dbReference>
<evidence type="ECO:0000256" key="2">
    <source>
        <dbReference type="ARBA" id="ARBA00022525"/>
    </source>
</evidence>
<comment type="subcellular location">
    <subcellularLocation>
        <location evidence="1">Secreted</location>
    </subcellularLocation>
</comment>
<dbReference type="SUPFAM" id="SSF49842">
    <property type="entry name" value="TNF-like"/>
    <property type="match status" value="1"/>
</dbReference>
<proteinExistence type="predicted"/>
<evidence type="ECO:0000313" key="6">
    <source>
        <dbReference type="RefSeq" id="XP_006865351.1"/>
    </source>
</evidence>
<name>A0A9B0WRK6_CHRAS</name>
<dbReference type="Proteomes" id="UP000504623">
    <property type="component" value="Unplaced"/>
</dbReference>
<dbReference type="AlphaFoldDB" id="A0A9B0WRK6"/>
<gene>
    <name evidence="6" type="primary">LOC102841356</name>
</gene>
<keyword evidence="2" id="KW-0964">Secreted</keyword>
<feature type="signal peptide" evidence="3">
    <location>
        <begin position="1"/>
        <end position="27"/>
    </location>
</feature>
<dbReference type="PANTHER" id="PTHR15427">
    <property type="entry name" value="EMILIN ELASTIN MICROFIBRIL INTERFACE-LOCATED PROTEIN ELASTIN MICROFIBRIL INTERFACER"/>
    <property type="match status" value="1"/>
</dbReference>
<dbReference type="SMART" id="SM00110">
    <property type="entry name" value="C1Q"/>
    <property type="match status" value="1"/>
</dbReference>
<dbReference type="InterPro" id="IPR008983">
    <property type="entry name" value="Tumour_necrosis_fac-like_dom"/>
</dbReference>
<evidence type="ECO:0000256" key="1">
    <source>
        <dbReference type="ARBA" id="ARBA00004613"/>
    </source>
</evidence>
<dbReference type="InterPro" id="IPR001073">
    <property type="entry name" value="C1q_dom"/>
</dbReference>
<protein>
    <submittedName>
        <fullName evidence="6">Protein HP-25 homolog 1-like</fullName>
    </submittedName>
</protein>
<dbReference type="Pfam" id="PF00386">
    <property type="entry name" value="C1q"/>
    <property type="match status" value="1"/>
</dbReference>
<keyword evidence="3" id="KW-0732">Signal</keyword>
<dbReference type="OrthoDB" id="8044756at2759"/>
<keyword evidence="5" id="KW-1185">Reference proteome</keyword>
<dbReference type="GeneID" id="102841356"/>
<organism evidence="5 6">
    <name type="scientific">Chrysochloris asiatica</name>
    <name type="common">Cape golden mole</name>
    <dbReference type="NCBI Taxonomy" id="185453"/>
    <lineage>
        <taxon>Eukaryota</taxon>
        <taxon>Metazoa</taxon>
        <taxon>Chordata</taxon>
        <taxon>Craniata</taxon>
        <taxon>Vertebrata</taxon>
        <taxon>Euteleostomi</taxon>
        <taxon>Mammalia</taxon>
        <taxon>Eutheria</taxon>
        <taxon>Afrotheria</taxon>
        <taxon>Chrysochloridae</taxon>
        <taxon>Chrysochlorinae</taxon>
        <taxon>Chrysochloris</taxon>
    </lineage>
</organism>
<sequence>MFKTLNFEARNSTGFWILALSVPLLVADVTSTDQSPCEPRGPPGPMGPIGPVGPPGIQGIPGPVGQRGLPGPIMKCPPPQSAFSVKWSGSLPGPSKPIVFQKALYNHPGHFDLATGVFNCIVPGVYNFGFDIVLVENAVRVALIKNGIQVRDKQAEAKNSHEQVSGSCILQLEKGDKVWLESKLEKAEFEKGTTHSVFYGFLLSGNSS</sequence>
<dbReference type="PROSITE" id="PS50871">
    <property type="entry name" value="C1Q"/>
    <property type="match status" value="1"/>
</dbReference>
<dbReference type="Gene3D" id="2.60.120.40">
    <property type="match status" value="1"/>
</dbReference>
<accession>A0A9B0WRK6</accession>
<dbReference type="RefSeq" id="XP_006865351.1">
    <property type="nucleotide sequence ID" value="XM_006865289.1"/>
</dbReference>
<evidence type="ECO:0000256" key="3">
    <source>
        <dbReference type="SAM" id="SignalP"/>
    </source>
</evidence>
<reference evidence="6" key="1">
    <citation type="submission" date="2025-08" db="UniProtKB">
        <authorList>
            <consortium name="RefSeq"/>
        </authorList>
    </citation>
    <scope>IDENTIFICATION</scope>
    <source>
        <tissue evidence="6">Spleen</tissue>
    </source>
</reference>
<feature type="domain" description="C1q" evidence="4">
    <location>
        <begin position="76"/>
        <end position="208"/>
    </location>
</feature>
<dbReference type="PRINTS" id="PR00007">
    <property type="entry name" value="COMPLEMNTC1Q"/>
</dbReference>